<proteinExistence type="predicted"/>
<dbReference type="EMBL" id="QKTW01000015">
    <property type="protein sequence ID" value="PZF73211.1"/>
    <property type="molecule type" value="Genomic_DNA"/>
</dbReference>
<reference evidence="1 2" key="1">
    <citation type="submission" date="2018-06" db="EMBL/GenBank/DDBJ databases">
        <title>Mucibacter soli gen. nov., sp. nov., a new member of the family Chitinophagaceae producing mucin.</title>
        <authorList>
            <person name="Kim M.-K."/>
            <person name="Park S."/>
            <person name="Kim T.-S."/>
            <person name="Joung Y."/>
            <person name="Han J.-H."/>
            <person name="Kim S.B."/>
        </authorList>
    </citation>
    <scope>NUCLEOTIDE SEQUENCE [LARGE SCALE GENOMIC DNA]</scope>
    <source>
        <strain evidence="1 2">R1-15</strain>
    </source>
</reference>
<dbReference type="PANTHER" id="PTHR12526">
    <property type="entry name" value="GLYCOSYLTRANSFERASE"/>
    <property type="match status" value="1"/>
</dbReference>
<dbReference type="SUPFAM" id="SSF53756">
    <property type="entry name" value="UDP-Glycosyltransferase/glycogen phosphorylase"/>
    <property type="match status" value="1"/>
</dbReference>
<dbReference type="Gene3D" id="3.40.50.2000">
    <property type="entry name" value="Glycogen Phosphorylase B"/>
    <property type="match status" value="2"/>
</dbReference>
<sequence>MTHQTAVVKRNIELLLMFPLVLLGKLAGKLFKLNTQHDLFLFYRCAEIGGATKVNADIAECMKDRKPLVIFTKKGKDDKFRDRFTIEGVRVLDLHKYLDNKYLYFLNFFFRGVFAAWINAAENPVVFGGECIYFYKILPHLRKKVRTVELCHVNRWYEYSRAFIKYMDVRIASTPQVKRDLEAIYQRDHIAQHYFDRLKFVDNKIDVPSAPTINDHPVLEVVFIGRGHPQKRVHLIAATAQQLHAQQKPVHFSFVGDVENLIPAEVQEYAVLYGNVRDPKKMEEIYAQSDVLILTSAFEGLPIVVMESMARGKVVLSTAVDGIPDYVHHLGNGLLIYAKEEEKIVAEAVELLDFLVANPEKRKAMGLRAYEFAKDHFSSETFSNAYRDFLTNPGKPI</sequence>
<evidence type="ECO:0000313" key="1">
    <source>
        <dbReference type="EMBL" id="PZF73211.1"/>
    </source>
</evidence>
<dbReference type="CDD" id="cd03801">
    <property type="entry name" value="GT4_PimA-like"/>
    <property type="match status" value="1"/>
</dbReference>
<dbReference type="Pfam" id="PF13692">
    <property type="entry name" value="Glyco_trans_1_4"/>
    <property type="match status" value="1"/>
</dbReference>
<gene>
    <name evidence="1" type="ORF">DN068_10095</name>
</gene>
<dbReference type="Proteomes" id="UP000248745">
    <property type="component" value="Unassembled WGS sequence"/>
</dbReference>
<protein>
    <submittedName>
        <fullName evidence="1">Uncharacterized protein</fullName>
    </submittedName>
</protein>
<dbReference type="RefSeq" id="WP_110998788.1">
    <property type="nucleotide sequence ID" value="NZ_QKTW01000015.1"/>
</dbReference>
<dbReference type="OrthoDB" id="9811239at2"/>
<dbReference type="AlphaFoldDB" id="A0A2W2AD84"/>
<comment type="caution">
    <text evidence="1">The sequence shown here is derived from an EMBL/GenBank/DDBJ whole genome shotgun (WGS) entry which is preliminary data.</text>
</comment>
<evidence type="ECO:0000313" key="2">
    <source>
        <dbReference type="Proteomes" id="UP000248745"/>
    </source>
</evidence>
<dbReference type="PANTHER" id="PTHR12526:SF630">
    <property type="entry name" value="GLYCOSYLTRANSFERASE"/>
    <property type="match status" value="1"/>
</dbReference>
<organism evidence="1 2">
    <name type="scientific">Taibaiella soli</name>
    <dbReference type="NCBI Taxonomy" id="1649169"/>
    <lineage>
        <taxon>Bacteria</taxon>
        <taxon>Pseudomonadati</taxon>
        <taxon>Bacteroidota</taxon>
        <taxon>Chitinophagia</taxon>
        <taxon>Chitinophagales</taxon>
        <taxon>Chitinophagaceae</taxon>
        <taxon>Taibaiella</taxon>
    </lineage>
</organism>
<keyword evidence="2" id="KW-1185">Reference proteome</keyword>
<accession>A0A2W2AD84</accession>
<name>A0A2W2AD84_9BACT</name>